<dbReference type="SUPFAM" id="SSF53474">
    <property type="entry name" value="alpha/beta-Hydrolases"/>
    <property type="match status" value="1"/>
</dbReference>
<reference evidence="6 7" key="1">
    <citation type="submission" date="2021-12" db="EMBL/GenBank/DDBJ databases">
        <title>Discovery of the Pendulisporaceae a myxobacterial family with distinct sporulation behavior and unique specialized metabolism.</title>
        <authorList>
            <person name="Garcia R."/>
            <person name="Popoff A."/>
            <person name="Bader C.D."/>
            <person name="Loehr J."/>
            <person name="Walesch S."/>
            <person name="Walt C."/>
            <person name="Boldt J."/>
            <person name="Bunk B."/>
            <person name="Haeckl F.J.F.P.J."/>
            <person name="Gunesch A.P."/>
            <person name="Birkelbach J."/>
            <person name="Nuebel U."/>
            <person name="Pietschmann T."/>
            <person name="Bach T."/>
            <person name="Mueller R."/>
        </authorList>
    </citation>
    <scope>NUCLEOTIDE SEQUENCE [LARGE SCALE GENOMIC DNA]</scope>
    <source>
        <strain evidence="6 7">MSr11954</strain>
    </source>
</reference>
<keyword evidence="7" id="KW-1185">Reference proteome</keyword>
<sequence length="565" mass="58170">MNRTSPPIGSKTKRPLGLCLASSLVSAFALFVACDDDAPVVRPDPAPKDAATTDVQPAPDAATSSDVTVATDTGPIIGTESNGVRTFLGIPYAAPPVNARRWKAPEAIRWSEPRPAKSYGPRCFGVSLLDSSAVRSGASEDCLSLNIWSPAGASAKPVLLWIHGGASIDGTSGDGPGGGYPGATLASTGDVVVVSINFRLGALGVLAIPSADGGGNLALLDQQLALRWVQRNIAAFGGDPAKVTIAGNSSGAQAVCLHGTMPSSQGLFRGLLAQSGNCDGVQTRAQAAATATRLAGAWGCTGSRGAGTEDGGAALDEACLRALPAETIVRGNTSNAFSSIVDGTLVPVSPRAALAAGTFAKVPILTGFNANEGLFFTDGVFGALPLVSPSDYTTALQLVFGPLAPVLEGEYPLAQYGGDPRTALAALIGDGTFECGTRHLAASSSSPVFAYRFDHAPQLATSKPVLAMHTVELPFVWGAPLPWTWWQQTSAGVPSTPPELELARRVKNYWTSFVRTQNPAAAGAPEWPAWSASSPRTMVLSDSARLTELPANAHCAFWDRLNGGT</sequence>
<dbReference type="Pfam" id="PF00135">
    <property type="entry name" value="COesterase"/>
    <property type="match status" value="1"/>
</dbReference>
<dbReference type="EMBL" id="CP089984">
    <property type="protein sequence ID" value="WXB19592.1"/>
    <property type="molecule type" value="Genomic_DNA"/>
</dbReference>
<dbReference type="EC" id="3.1.1.-" evidence="3"/>
<name>A0ABZ2MAQ1_9BACT</name>
<organism evidence="6 7">
    <name type="scientific">Pendulispora albinea</name>
    <dbReference type="NCBI Taxonomy" id="2741071"/>
    <lineage>
        <taxon>Bacteria</taxon>
        <taxon>Pseudomonadati</taxon>
        <taxon>Myxococcota</taxon>
        <taxon>Myxococcia</taxon>
        <taxon>Myxococcales</taxon>
        <taxon>Sorangiineae</taxon>
        <taxon>Pendulisporaceae</taxon>
        <taxon>Pendulispora</taxon>
    </lineage>
</organism>
<comment type="similarity">
    <text evidence="1 3">Belongs to the type-B carboxylesterase/lipase family.</text>
</comment>
<evidence type="ECO:0000256" key="3">
    <source>
        <dbReference type="RuleBase" id="RU361235"/>
    </source>
</evidence>
<dbReference type="PROSITE" id="PS00122">
    <property type="entry name" value="CARBOXYLESTERASE_B_1"/>
    <property type="match status" value="1"/>
</dbReference>
<dbReference type="PROSITE" id="PS51257">
    <property type="entry name" value="PROKAR_LIPOPROTEIN"/>
    <property type="match status" value="1"/>
</dbReference>
<dbReference type="Proteomes" id="UP001370348">
    <property type="component" value="Chromosome"/>
</dbReference>
<feature type="chain" id="PRO_5044959432" description="Carboxylic ester hydrolase" evidence="3">
    <location>
        <begin position="30"/>
        <end position="565"/>
    </location>
</feature>
<dbReference type="InterPro" id="IPR019826">
    <property type="entry name" value="Carboxylesterase_B_AS"/>
</dbReference>
<proteinExistence type="inferred from homology"/>
<gene>
    <name evidence="6" type="ORF">LZC94_20490</name>
</gene>
<feature type="signal peptide" evidence="3">
    <location>
        <begin position="1"/>
        <end position="29"/>
    </location>
</feature>
<accession>A0ABZ2MAQ1</accession>
<evidence type="ECO:0000256" key="1">
    <source>
        <dbReference type="ARBA" id="ARBA00005964"/>
    </source>
</evidence>
<evidence type="ECO:0000256" key="2">
    <source>
        <dbReference type="ARBA" id="ARBA00022801"/>
    </source>
</evidence>
<dbReference type="Gene3D" id="3.40.50.1820">
    <property type="entry name" value="alpha/beta hydrolase"/>
    <property type="match status" value="1"/>
</dbReference>
<evidence type="ECO:0000313" key="7">
    <source>
        <dbReference type="Proteomes" id="UP001370348"/>
    </source>
</evidence>
<dbReference type="InterPro" id="IPR050654">
    <property type="entry name" value="AChE-related_enzymes"/>
</dbReference>
<dbReference type="PANTHER" id="PTHR43918:SF4">
    <property type="entry name" value="CARBOXYLIC ESTER HYDROLASE"/>
    <property type="match status" value="1"/>
</dbReference>
<dbReference type="InterPro" id="IPR029058">
    <property type="entry name" value="AB_hydrolase_fold"/>
</dbReference>
<dbReference type="PANTHER" id="PTHR43918">
    <property type="entry name" value="ACETYLCHOLINESTERASE"/>
    <property type="match status" value="1"/>
</dbReference>
<keyword evidence="2 3" id="KW-0378">Hydrolase</keyword>
<protein>
    <recommendedName>
        <fullName evidence="3">Carboxylic ester hydrolase</fullName>
        <ecNumber evidence="3">3.1.1.-</ecNumber>
    </recommendedName>
</protein>
<evidence type="ECO:0000313" key="6">
    <source>
        <dbReference type="EMBL" id="WXB19592.1"/>
    </source>
</evidence>
<dbReference type="InterPro" id="IPR002018">
    <property type="entry name" value="CarbesteraseB"/>
</dbReference>
<evidence type="ECO:0000259" key="5">
    <source>
        <dbReference type="Pfam" id="PF00135"/>
    </source>
</evidence>
<evidence type="ECO:0000256" key="4">
    <source>
        <dbReference type="SAM" id="MobiDB-lite"/>
    </source>
</evidence>
<keyword evidence="3" id="KW-0732">Signal</keyword>
<feature type="region of interest" description="Disordered" evidence="4">
    <location>
        <begin position="43"/>
        <end position="67"/>
    </location>
</feature>
<feature type="domain" description="Carboxylesterase type B" evidence="5">
    <location>
        <begin position="67"/>
        <end position="558"/>
    </location>
</feature>
<dbReference type="RefSeq" id="WP_394829197.1">
    <property type="nucleotide sequence ID" value="NZ_CP089984.1"/>
</dbReference>